<protein>
    <submittedName>
        <fullName evidence="1">Uncharacterized protein</fullName>
    </submittedName>
</protein>
<dbReference type="Proteomes" id="UP001222325">
    <property type="component" value="Unassembled WGS sequence"/>
</dbReference>
<dbReference type="InterPro" id="IPR023214">
    <property type="entry name" value="HAD_sf"/>
</dbReference>
<reference evidence="1" key="1">
    <citation type="submission" date="2023-03" db="EMBL/GenBank/DDBJ databases">
        <title>Massive genome expansion in bonnet fungi (Mycena s.s.) driven by repeated elements and novel gene families across ecological guilds.</title>
        <authorList>
            <consortium name="Lawrence Berkeley National Laboratory"/>
            <person name="Harder C.B."/>
            <person name="Miyauchi S."/>
            <person name="Viragh M."/>
            <person name="Kuo A."/>
            <person name="Thoen E."/>
            <person name="Andreopoulos B."/>
            <person name="Lu D."/>
            <person name="Skrede I."/>
            <person name="Drula E."/>
            <person name="Henrissat B."/>
            <person name="Morin E."/>
            <person name="Kohler A."/>
            <person name="Barry K."/>
            <person name="LaButti K."/>
            <person name="Morin E."/>
            <person name="Salamov A."/>
            <person name="Lipzen A."/>
            <person name="Mereny Z."/>
            <person name="Hegedus B."/>
            <person name="Baldrian P."/>
            <person name="Stursova M."/>
            <person name="Weitz H."/>
            <person name="Taylor A."/>
            <person name="Grigoriev I.V."/>
            <person name="Nagy L.G."/>
            <person name="Martin F."/>
            <person name="Kauserud H."/>
        </authorList>
    </citation>
    <scope>NUCLEOTIDE SEQUENCE</scope>
    <source>
        <strain evidence="1">CBHHK173m</strain>
    </source>
</reference>
<evidence type="ECO:0000313" key="2">
    <source>
        <dbReference type="Proteomes" id="UP001222325"/>
    </source>
</evidence>
<sequence length="495" mass="57616">MLTSCPKLSRLQRAPFARHFHPGILPPRKTFRATSEEPACRYFDQLQWGPDVYTKKLLLLELERVLIYPVTHWFDGHIYMQRGVKRTARPEKVAHYYLPRPYLCVFADYILHRKTRAWLELAIATHHALKNARVMLRDTPFYLADFQDLFCQRHLYPKYQPETGSDGKRGSFVNVLQAPKNLDVVWRKFEPGTTRFRIHTYAGAMPRGYEENSRAPPVRHGPGSTLLVDRLARSGELQPFNLMLMPEYTKPIQRHDLDLHHAEQGKKFTKQERRAAKARAYELSRQKFTGYTRAVLDRTEPGSYDDALIALIGVLDHIKSVPHVARWIRSGGLMGGDLPPDMAEPEPGLQWFDIPFVYERWRARGYKAAQELGIQIRPGIADETTHALLVAERERDKINGRLENPDPGPDEDLVFSAEGWDLVSRRHRGKSPQFLKRRHRELLTIFNNAIARLDPGREKPEELEAWIRKPWADEYRDDIELGRDVLTEQSSDEYW</sequence>
<evidence type="ECO:0000313" key="1">
    <source>
        <dbReference type="EMBL" id="KAJ7087356.1"/>
    </source>
</evidence>
<keyword evidence="2" id="KW-1185">Reference proteome</keyword>
<comment type="caution">
    <text evidence="1">The sequence shown here is derived from an EMBL/GenBank/DDBJ whole genome shotgun (WGS) entry which is preliminary data.</text>
</comment>
<dbReference type="EMBL" id="JARJCN010000029">
    <property type="protein sequence ID" value="KAJ7087356.1"/>
    <property type="molecule type" value="Genomic_DNA"/>
</dbReference>
<gene>
    <name evidence="1" type="ORF">B0H15DRAFT_309880</name>
</gene>
<accession>A0AAD6U1Y1</accession>
<organism evidence="1 2">
    <name type="scientific">Mycena belliarum</name>
    <dbReference type="NCBI Taxonomy" id="1033014"/>
    <lineage>
        <taxon>Eukaryota</taxon>
        <taxon>Fungi</taxon>
        <taxon>Dikarya</taxon>
        <taxon>Basidiomycota</taxon>
        <taxon>Agaricomycotina</taxon>
        <taxon>Agaricomycetes</taxon>
        <taxon>Agaricomycetidae</taxon>
        <taxon>Agaricales</taxon>
        <taxon>Marasmiineae</taxon>
        <taxon>Mycenaceae</taxon>
        <taxon>Mycena</taxon>
    </lineage>
</organism>
<name>A0AAD6U1Y1_9AGAR</name>
<dbReference type="Gene3D" id="3.40.50.1000">
    <property type="entry name" value="HAD superfamily/HAD-like"/>
    <property type="match status" value="1"/>
</dbReference>
<proteinExistence type="predicted"/>
<dbReference type="AlphaFoldDB" id="A0AAD6U1Y1"/>